<evidence type="ECO:0000313" key="12">
    <source>
        <dbReference type="Proteomes" id="UP001626550"/>
    </source>
</evidence>
<dbReference type="CDD" id="cd22970">
    <property type="entry name" value="DD_NDKH5-like"/>
    <property type="match status" value="1"/>
</dbReference>
<dbReference type="Pfam" id="PF05186">
    <property type="entry name" value="Dpy-30"/>
    <property type="match status" value="1"/>
</dbReference>
<evidence type="ECO:0000256" key="2">
    <source>
        <dbReference type="ARBA" id="ARBA00008142"/>
    </source>
</evidence>
<dbReference type="InterPro" id="IPR007858">
    <property type="entry name" value="Dpy-30_motif"/>
</dbReference>
<feature type="binding site" evidence="8">
    <location>
        <position position="91"/>
    </location>
    <ligand>
        <name>ATP</name>
        <dbReference type="ChEBI" id="CHEBI:30616"/>
    </ligand>
</feature>
<feature type="binding site" evidence="8">
    <location>
        <position position="111"/>
    </location>
    <ligand>
        <name>ATP</name>
        <dbReference type="ChEBI" id="CHEBI:30616"/>
    </ligand>
</feature>
<evidence type="ECO:0000256" key="3">
    <source>
        <dbReference type="ARBA" id="ARBA00022473"/>
    </source>
</evidence>
<dbReference type="Pfam" id="PF00334">
    <property type="entry name" value="NDK"/>
    <property type="match status" value="1"/>
</dbReference>
<evidence type="ECO:0000259" key="10">
    <source>
        <dbReference type="SMART" id="SM00562"/>
    </source>
</evidence>
<dbReference type="FunFam" id="1.20.890.10:FF:000008">
    <property type="entry name" value="Nucleoside diphosphate kinase homolog 5"/>
    <property type="match status" value="1"/>
</dbReference>
<evidence type="ECO:0000256" key="8">
    <source>
        <dbReference type="PROSITE-ProRule" id="PRU00706"/>
    </source>
</evidence>
<dbReference type="GO" id="GO:0005929">
    <property type="term" value="C:cilium"/>
    <property type="evidence" value="ECO:0007669"/>
    <property type="project" value="UniProtKB-SubCell"/>
</dbReference>
<organism evidence="11 12">
    <name type="scientific">Cichlidogyrus casuarinus</name>
    <dbReference type="NCBI Taxonomy" id="1844966"/>
    <lineage>
        <taxon>Eukaryota</taxon>
        <taxon>Metazoa</taxon>
        <taxon>Spiralia</taxon>
        <taxon>Lophotrochozoa</taxon>
        <taxon>Platyhelminthes</taxon>
        <taxon>Monogenea</taxon>
        <taxon>Monopisthocotylea</taxon>
        <taxon>Dactylogyridea</taxon>
        <taxon>Ancyrocephalidae</taxon>
        <taxon>Cichlidogyrus</taxon>
    </lineage>
</organism>
<dbReference type="Gene3D" id="1.20.890.10">
    <property type="entry name" value="cAMP-dependent protein kinase regulatory subunit, dimerization-anchoring domain"/>
    <property type="match status" value="1"/>
</dbReference>
<feature type="active site" description="Pros-phosphohistidine intermediate" evidence="8">
    <location>
        <position position="124"/>
    </location>
</feature>
<keyword evidence="5" id="KW-0966">Cell projection</keyword>
<dbReference type="SUPFAM" id="SSF54919">
    <property type="entry name" value="Nucleoside diphosphate kinase, NDK"/>
    <property type="match status" value="1"/>
</dbReference>
<reference evidence="11 12" key="1">
    <citation type="submission" date="2024-11" db="EMBL/GenBank/DDBJ databases">
        <title>Adaptive evolution of stress response genes in parasites aligns with host niche diversity.</title>
        <authorList>
            <person name="Hahn C."/>
            <person name="Resl P."/>
        </authorList>
    </citation>
    <scope>NUCLEOTIDE SEQUENCE [LARGE SCALE GENOMIC DNA]</scope>
    <source>
        <strain evidence="11">EGGRZ-B1_66</strain>
        <tissue evidence="11">Body</tissue>
    </source>
</reference>
<dbReference type="PRINTS" id="PR01243">
    <property type="entry name" value="NUCDPKINASE"/>
</dbReference>
<keyword evidence="3" id="KW-0217">Developmental protein</keyword>
<dbReference type="SMART" id="SM00562">
    <property type="entry name" value="NDK"/>
    <property type="match status" value="1"/>
</dbReference>
<comment type="similarity">
    <text evidence="2 8 9">Belongs to the NDK family.</text>
</comment>
<evidence type="ECO:0000256" key="9">
    <source>
        <dbReference type="RuleBase" id="RU004011"/>
    </source>
</evidence>
<dbReference type="PROSITE" id="PS51374">
    <property type="entry name" value="NDPK_LIKE"/>
    <property type="match status" value="1"/>
</dbReference>
<keyword evidence="12" id="KW-1185">Reference proteome</keyword>
<name>A0ABD2PYK3_9PLAT</name>
<evidence type="ECO:0000256" key="5">
    <source>
        <dbReference type="ARBA" id="ARBA00023273"/>
    </source>
</evidence>
<dbReference type="FunFam" id="3.30.70.141:FF:000010">
    <property type="entry name" value="Nucleoside diphosphate kinase 7"/>
    <property type="match status" value="1"/>
</dbReference>
<proteinExistence type="inferred from homology"/>
<dbReference type="Proteomes" id="UP001626550">
    <property type="component" value="Unassembled WGS sequence"/>
</dbReference>
<dbReference type="Gene3D" id="3.30.70.141">
    <property type="entry name" value="Nucleoside diphosphate kinase-like domain"/>
    <property type="match status" value="1"/>
</dbReference>
<comment type="subcellular location">
    <subcellularLocation>
        <location evidence="1">Cell projection</location>
        <location evidence="1">Cilium</location>
    </subcellularLocation>
</comment>
<comment type="caution">
    <text evidence="11">The sequence shown here is derived from an EMBL/GenBank/DDBJ whole genome shotgun (WGS) entry which is preliminary data.</text>
</comment>
<accession>A0ABD2PYK3</accession>
<evidence type="ECO:0000313" key="11">
    <source>
        <dbReference type="EMBL" id="KAL3311531.1"/>
    </source>
</evidence>
<protein>
    <recommendedName>
        <fullName evidence="6">Nucleoside diphosphate kinase homolog 5</fullName>
    </recommendedName>
    <alternativeName>
        <fullName evidence="7">3'-5' exonuclease NME5</fullName>
    </alternativeName>
</protein>
<dbReference type="GO" id="GO:0016787">
    <property type="term" value="F:hydrolase activity"/>
    <property type="evidence" value="ECO:0007669"/>
    <property type="project" value="UniProtKB-KW"/>
</dbReference>
<dbReference type="InterPro" id="IPR036850">
    <property type="entry name" value="NDK-like_dom_sf"/>
</dbReference>
<dbReference type="PANTHER" id="PTHR46161:SF1">
    <property type="entry name" value="NUCLEOSIDE DIPHOSPHATE KINASE HOMOLOG 5"/>
    <property type="match status" value="1"/>
</dbReference>
<dbReference type="InterPro" id="IPR001564">
    <property type="entry name" value="Nucleoside_diP_kinase"/>
</dbReference>
<feature type="domain" description="Nucleoside diphosphate kinase-like" evidence="10">
    <location>
        <begin position="9"/>
        <end position="147"/>
    </location>
</feature>
<feature type="binding site" evidence="8">
    <location>
        <position position="63"/>
    </location>
    <ligand>
        <name>ATP</name>
        <dbReference type="ChEBI" id="CHEBI:30616"/>
    </ligand>
</feature>
<dbReference type="PANTHER" id="PTHR46161">
    <property type="entry name" value="NUCLEOSIDE DIPHOSPHATE KINASE"/>
    <property type="match status" value="1"/>
</dbReference>
<evidence type="ECO:0000256" key="4">
    <source>
        <dbReference type="ARBA" id="ARBA00022801"/>
    </source>
</evidence>
<dbReference type="AlphaFoldDB" id="A0ABD2PYK3"/>
<feature type="binding site" evidence="8">
    <location>
        <position position="121"/>
    </location>
    <ligand>
        <name>ATP</name>
        <dbReference type="ChEBI" id="CHEBI:30616"/>
    </ligand>
</feature>
<gene>
    <name evidence="11" type="primary">NME5</name>
    <name evidence="11" type="ORF">Ciccas_009887</name>
</gene>
<feature type="binding site" evidence="8">
    <location>
        <position position="17"/>
    </location>
    <ligand>
        <name>ATP</name>
        <dbReference type="ChEBI" id="CHEBI:30616"/>
    </ligand>
</feature>
<dbReference type="EMBL" id="JBJKFK010002165">
    <property type="protein sequence ID" value="KAL3311531.1"/>
    <property type="molecule type" value="Genomic_DNA"/>
</dbReference>
<keyword evidence="4" id="KW-0378">Hydrolase</keyword>
<evidence type="ECO:0000256" key="7">
    <source>
        <dbReference type="ARBA" id="ARBA00080200"/>
    </source>
</evidence>
<evidence type="ECO:0000256" key="6">
    <source>
        <dbReference type="ARBA" id="ARBA00072632"/>
    </source>
</evidence>
<feature type="binding site" evidence="8">
    <location>
        <position position="97"/>
    </location>
    <ligand>
        <name>ATP</name>
        <dbReference type="ChEBI" id="CHEBI:30616"/>
    </ligand>
</feature>
<dbReference type="InterPro" id="IPR034907">
    <property type="entry name" value="NDK-like_dom"/>
</dbReference>
<sequence length="200" mass="22781">METESAIFVERTLAVVKPDAEHAFDEIEDKILQAGFAVLKKRRVKLSVEQASEFYAEHYGKLFFPTLVTYMSSGPIVAMVLAKKGAIQEWRHMMGPTNSIRAKAEEPESFRALYGTDETQNGFHGSDSFSSAEREIRFFFPDTVMEPIMVRNSARDYLARHVNRVLTKGLTEVCKRKPADPVLWLADWLLKNNPNKPNLN</sequence>
<evidence type="ECO:0000256" key="1">
    <source>
        <dbReference type="ARBA" id="ARBA00004138"/>
    </source>
</evidence>